<dbReference type="OrthoDB" id="4930678at2"/>
<evidence type="ECO:0000313" key="2">
    <source>
        <dbReference type="Proteomes" id="UP000547973"/>
    </source>
</evidence>
<name>A0A7Y9ZDK2_9MICO</name>
<comment type="caution">
    <text evidence="1">The sequence shown here is derived from an EMBL/GenBank/DDBJ whole genome shotgun (WGS) entry which is preliminary data.</text>
</comment>
<gene>
    <name evidence="1" type="ORF">BKA03_002129</name>
</gene>
<sequence>MNADWVAASVRARAMARRRVGAGTCRRIAGRSSIAEALQDLEGTGYAGSGEEGGLEEAQRATSDAVLWQLRVLAGWLPASGTRLVRAAAAGLERDNILDLARHLDGGPERPEHDLGALATAWPRLRGATSREELGTALRRSRWGDPGEGGPANLADVLRIGWLRELAAAAPQARPWAATAAALTVGRLVLVDVSRPSDRLRRLVRPLIGDAWAEAADPAELRAALPVAVRSVLNGIDRPTDLWRAEVRAVAAVEDDAFRLLRTAMPGPSVVLGAIVVLAIDAWRVRAALAAADAGGGSEVLDAVA</sequence>
<evidence type="ECO:0000313" key="1">
    <source>
        <dbReference type="EMBL" id="NYI42010.1"/>
    </source>
</evidence>
<keyword evidence="2" id="KW-1185">Reference proteome</keyword>
<reference evidence="1 2" key="1">
    <citation type="submission" date="2020-07" db="EMBL/GenBank/DDBJ databases">
        <title>Sequencing the genomes of 1000 actinobacteria strains.</title>
        <authorList>
            <person name="Klenk H.-P."/>
        </authorList>
    </citation>
    <scope>NUCLEOTIDE SEQUENCE [LARGE SCALE GENOMIC DNA]</scope>
    <source>
        <strain evidence="1 2">DSM 19970</strain>
    </source>
</reference>
<dbReference type="RefSeq" id="WP_062075989.1">
    <property type="nucleotide sequence ID" value="NZ_BBRC01000015.1"/>
</dbReference>
<protein>
    <submittedName>
        <fullName evidence="1">Uncharacterized protein</fullName>
    </submittedName>
</protein>
<organism evidence="1 2">
    <name type="scientific">Demequina lutea</name>
    <dbReference type="NCBI Taxonomy" id="431489"/>
    <lineage>
        <taxon>Bacteria</taxon>
        <taxon>Bacillati</taxon>
        <taxon>Actinomycetota</taxon>
        <taxon>Actinomycetes</taxon>
        <taxon>Micrococcales</taxon>
        <taxon>Demequinaceae</taxon>
        <taxon>Demequina</taxon>
    </lineage>
</organism>
<accession>A0A7Y9ZDK2</accession>
<dbReference type="EMBL" id="JACBZO010000001">
    <property type="protein sequence ID" value="NYI42010.1"/>
    <property type="molecule type" value="Genomic_DNA"/>
</dbReference>
<dbReference type="AlphaFoldDB" id="A0A7Y9ZDK2"/>
<proteinExistence type="predicted"/>
<dbReference type="Proteomes" id="UP000547973">
    <property type="component" value="Unassembled WGS sequence"/>
</dbReference>